<name>A0A7S8IEF8_9CHLR</name>
<keyword evidence="3" id="KW-1185">Reference proteome</keyword>
<evidence type="ECO:0000313" key="3">
    <source>
        <dbReference type="Proteomes" id="UP000594468"/>
    </source>
</evidence>
<evidence type="ECO:0000256" key="1">
    <source>
        <dbReference type="SAM" id="Phobius"/>
    </source>
</evidence>
<keyword evidence="1" id="KW-0812">Transmembrane</keyword>
<dbReference type="EMBL" id="CP062983">
    <property type="protein sequence ID" value="QPC83610.1"/>
    <property type="molecule type" value="Genomic_DNA"/>
</dbReference>
<feature type="transmembrane region" description="Helical" evidence="1">
    <location>
        <begin position="21"/>
        <end position="39"/>
    </location>
</feature>
<organism evidence="2 3">
    <name type="scientific">Phototrophicus methaneseepsis</name>
    <dbReference type="NCBI Taxonomy" id="2710758"/>
    <lineage>
        <taxon>Bacteria</taxon>
        <taxon>Bacillati</taxon>
        <taxon>Chloroflexota</taxon>
        <taxon>Candidatus Thermofontia</taxon>
        <taxon>Phototrophicales</taxon>
        <taxon>Phototrophicaceae</taxon>
        <taxon>Phototrophicus</taxon>
    </lineage>
</organism>
<dbReference type="RefSeq" id="WP_195171676.1">
    <property type="nucleotide sequence ID" value="NZ_CP062983.1"/>
</dbReference>
<accession>A0A7S8IEF8</accession>
<reference evidence="2 3" key="1">
    <citation type="submission" date="2020-02" db="EMBL/GenBank/DDBJ databases">
        <authorList>
            <person name="Zheng R.K."/>
            <person name="Sun C.M."/>
        </authorList>
    </citation>
    <scope>NUCLEOTIDE SEQUENCE [LARGE SCALE GENOMIC DNA]</scope>
    <source>
        <strain evidence="3">rifampicinis</strain>
    </source>
</reference>
<proteinExistence type="predicted"/>
<dbReference type="KEGG" id="pmet:G4Y79_04300"/>
<gene>
    <name evidence="2" type="ORF">G4Y79_04300</name>
</gene>
<sequence>MAADFKSHVLLRDEKGLFGIPFKRLLLAGVGAGLSYTIVNLALSGWSIAAAVMIGMATLILTSPRGGIPLWNRLVYRLRGMLLLKAIRHPHSWAAKLVDVLDLPLDLVRLNGAAVFAPPSGPMDIDLREWITYAYANESDGLVFVDSPLDASALKEGLHG</sequence>
<dbReference type="Proteomes" id="UP000594468">
    <property type="component" value="Chromosome"/>
</dbReference>
<keyword evidence="1" id="KW-1133">Transmembrane helix</keyword>
<protein>
    <submittedName>
        <fullName evidence="2">Uncharacterized protein</fullName>
    </submittedName>
</protein>
<dbReference type="AlphaFoldDB" id="A0A7S8IEF8"/>
<keyword evidence="1" id="KW-0472">Membrane</keyword>
<evidence type="ECO:0000313" key="2">
    <source>
        <dbReference type="EMBL" id="QPC83610.1"/>
    </source>
</evidence>